<dbReference type="Proteomes" id="UP001642464">
    <property type="component" value="Unassembled WGS sequence"/>
</dbReference>
<feature type="region of interest" description="Disordered" evidence="1">
    <location>
        <begin position="215"/>
        <end position="242"/>
    </location>
</feature>
<sequence length="328" mass="36800">MCSTSEEAVVAELIQLHLVETDTGSGSWHSPVVANLPTSRLGDMKQEEIAKLVPIRKDLVSSFSHESTATKVYQWIMAYEEAKGYLNYTRVNARILACELLKEWAYEHRHLGDRGIDVHCLCRYKEFAGHLLYFHDRWADTEHGATRSKILGQPHGIIRSKNKETFVSTLVKVHEALAKLQQSLEKIAMGAACARRRPQQLAEGETPFWEEIEKAKASTAGQHSPEAATEETQEVQQDEKDEVELPGYEQANHLKEQGKDKFARGELDEATACWLQALESLPPSSAAPKGLLGLLPRKEEAWPGWEKGYAWRCLAVAWLLLGSSLLLS</sequence>
<keyword evidence="3" id="KW-1185">Reference proteome</keyword>
<comment type="caution">
    <text evidence="2">The sequence shown here is derived from an EMBL/GenBank/DDBJ whole genome shotgun (WGS) entry which is preliminary data.</text>
</comment>
<reference evidence="2 3" key="1">
    <citation type="submission" date="2024-02" db="EMBL/GenBank/DDBJ databases">
        <authorList>
            <person name="Chen Y."/>
            <person name="Shah S."/>
            <person name="Dougan E. K."/>
            <person name="Thang M."/>
            <person name="Chan C."/>
        </authorList>
    </citation>
    <scope>NUCLEOTIDE SEQUENCE [LARGE SCALE GENOMIC DNA]</scope>
</reference>
<evidence type="ECO:0000313" key="3">
    <source>
        <dbReference type="Proteomes" id="UP001642464"/>
    </source>
</evidence>
<gene>
    <name evidence="2" type="ORF">SCF082_LOCUS40355</name>
</gene>
<accession>A0ABP0QDE0</accession>
<dbReference type="EMBL" id="CAXAMM010039252">
    <property type="protein sequence ID" value="CAK9085176.1"/>
    <property type="molecule type" value="Genomic_DNA"/>
</dbReference>
<evidence type="ECO:0000313" key="2">
    <source>
        <dbReference type="EMBL" id="CAK9085176.1"/>
    </source>
</evidence>
<proteinExistence type="predicted"/>
<name>A0ABP0QDE0_9DINO</name>
<organism evidence="2 3">
    <name type="scientific">Durusdinium trenchii</name>
    <dbReference type="NCBI Taxonomy" id="1381693"/>
    <lineage>
        <taxon>Eukaryota</taxon>
        <taxon>Sar</taxon>
        <taxon>Alveolata</taxon>
        <taxon>Dinophyceae</taxon>
        <taxon>Suessiales</taxon>
        <taxon>Symbiodiniaceae</taxon>
        <taxon>Durusdinium</taxon>
    </lineage>
</organism>
<protein>
    <submittedName>
        <fullName evidence="2">Uncharacterized protein</fullName>
    </submittedName>
</protein>
<evidence type="ECO:0000256" key="1">
    <source>
        <dbReference type="SAM" id="MobiDB-lite"/>
    </source>
</evidence>